<evidence type="ECO:0000313" key="3">
    <source>
        <dbReference type="Proteomes" id="UP000092495"/>
    </source>
</evidence>
<dbReference type="Proteomes" id="UP000092495">
    <property type="component" value="Chromosome"/>
</dbReference>
<sequence length="106" mass="12191">MGDDMHDALRVMRGSGKIRAVRETYARSRENTHGLRNLCALPAKYARAVSLRTRRETYARSCKNTHGPRNLRALRQKYARPKKIPQNPTPQLHKKARQKNLPCAKS</sequence>
<keyword evidence="3" id="KW-1185">Reference proteome</keyword>
<feature type="compositionally biased region" description="Basic residues" evidence="1">
    <location>
        <begin position="72"/>
        <end position="83"/>
    </location>
</feature>
<dbReference type="RefSeq" id="WP_065527211.1">
    <property type="nucleotide sequence ID" value="NZ_CP016543.2"/>
</dbReference>
<protein>
    <submittedName>
        <fullName evidence="2">Uncharacterized protein</fullName>
    </submittedName>
</protein>
<proteinExistence type="predicted"/>
<name>A0A1C7EKR3_9BACL</name>
<evidence type="ECO:0000313" key="2">
    <source>
        <dbReference type="EMBL" id="ANU24246.1"/>
    </source>
</evidence>
<feature type="region of interest" description="Disordered" evidence="1">
    <location>
        <begin position="59"/>
        <end position="106"/>
    </location>
</feature>
<gene>
    <name evidence="2" type="ORF">BCM40_13170</name>
</gene>
<dbReference type="EMBL" id="CP016543">
    <property type="protein sequence ID" value="ANU24246.1"/>
    <property type="molecule type" value="Genomic_DNA"/>
</dbReference>
<dbReference type="KEGG" id="pdg:BCM40_13170"/>
<organism evidence="2 3">
    <name type="scientific">Planococcus donghaensis</name>
    <dbReference type="NCBI Taxonomy" id="414778"/>
    <lineage>
        <taxon>Bacteria</taxon>
        <taxon>Bacillati</taxon>
        <taxon>Bacillota</taxon>
        <taxon>Bacilli</taxon>
        <taxon>Bacillales</taxon>
        <taxon>Caryophanaceae</taxon>
        <taxon>Planococcus</taxon>
    </lineage>
</organism>
<dbReference type="AlphaFoldDB" id="A0A1C7EKR3"/>
<dbReference type="STRING" id="414778.BCM40_13170"/>
<accession>A0A1C7EKR3</accession>
<reference evidence="2" key="1">
    <citation type="submission" date="2016-10" db="EMBL/GenBank/DDBJ databases">
        <authorList>
            <person name="See-Too W.S."/>
        </authorList>
    </citation>
    <scope>NUCLEOTIDE SEQUENCE</scope>
    <source>
        <strain evidence="2">DSM 22276</strain>
    </source>
</reference>
<evidence type="ECO:0000256" key="1">
    <source>
        <dbReference type="SAM" id="MobiDB-lite"/>
    </source>
</evidence>